<dbReference type="RefSeq" id="WP_168026871.1">
    <property type="nucleotide sequence ID" value="NZ_JAAVNE010000001.1"/>
</dbReference>
<organism evidence="7 8">
    <name type="scientific">Falsiroseomonas selenitidurans</name>
    <dbReference type="NCBI Taxonomy" id="2716335"/>
    <lineage>
        <taxon>Bacteria</taxon>
        <taxon>Pseudomonadati</taxon>
        <taxon>Pseudomonadota</taxon>
        <taxon>Alphaproteobacteria</taxon>
        <taxon>Acetobacterales</taxon>
        <taxon>Roseomonadaceae</taxon>
        <taxon>Falsiroseomonas</taxon>
    </lineage>
</organism>
<gene>
    <name evidence="7" type="ORF">HEQ75_00070</name>
</gene>
<keyword evidence="8" id="KW-1185">Reference proteome</keyword>
<dbReference type="CDD" id="cd03257">
    <property type="entry name" value="ABC_NikE_OppD_transporters"/>
    <property type="match status" value="1"/>
</dbReference>
<comment type="similarity">
    <text evidence="2">Belongs to the ABC transporter superfamily.</text>
</comment>
<name>A0ABX1DWE8_9PROT</name>
<keyword evidence="3" id="KW-0813">Transport</keyword>
<dbReference type="PANTHER" id="PTHR43776">
    <property type="entry name" value="TRANSPORT ATP-BINDING PROTEIN"/>
    <property type="match status" value="1"/>
</dbReference>
<dbReference type="SUPFAM" id="SSF52540">
    <property type="entry name" value="P-loop containing nucleoside triphosphate hydrolases"/>
    <property type="match status" value="1"/>
</dbReference>
<reference evidence="7 8" key="1">
    <citation type="submission" date="2020-03" db="EMBL/GenBank/DDBJ databases">
        <title>Roseomonas selenitidurans sp. nov. isolated from urban soil.</title>
        <authorList>
            <person name="Liu H."/>
        </authorList>
    </citation>
    <scope>NUCLEOTIDE SEQUENCE [LARGE SCALE GENOMIC DNA]</scope>
    <source>
        <strain evidence="7 8">BU-1</strain>
    </source>
</reference>
<evidence type="ECO:0000313" key="8">
    <source>
        <dbReference type="Proteomes" id="UP000787635"/>
    </source>
</evidence>
<dbReference type="InterPro" id="IPR003439">
    <property type="entry name" value="ABC_transporter-like_ATP-bd"/>
</dbReference>
<dbReference type="InterPro" id="IPR013563">
    <property type="entry name" value="Oligopep_ABC_C"/>
</dbReference>
<dbReference type="Pfam" id="PF08352">
    <property type="entry name" value="oligo_HPY"/>
    <property type="match status" value="1"/>
</dbReference>
<dbReference type="InterPro" id="IPR027417">
    <property type="entry name" value="P-loop_NTPase"/>
</dbReference>
<dbReference type="InterPro" id="IPR017871">
    <property type="entry name" value="ABC_transporter-like_CS"/>
</dbReference>
<evidence type="ECO:0000256" key="2">
    <source>
        <dbReference type="ARBA" id="ARBA00005417"/>
    </source>
</evidence>
<evidence type="ECO:0000256" key="5">
    <source>
        <dbReference type="ARBA" id="ARBA00022840"/>
    </source>
</evidence>
<dbReference type="PROSITE" id="PS00211">
    <property type="entry name" value="ABC_TRANSPORTER_1"/>
    <property type="match status" value="1"/>
</dbReference>
<dbReference type="InterPro" id="IPR050319">
    <property type="entry name" value="ABC_transp_ATP-bind"/>
</dbReference>
<evidence type="ECO:0000256" key="4">
    <source>
        <dbReference type="ARBA" id="ARBA00022741"/>
    </source>
</evidence>
<dbReference type="NCBIfam" id="TIGR01727">
    <property type="entry name" value="oligo_HPY"/>
    <property type="match status" value="1"/>
</dbReference>
<evidence type="ECO:0000256" key="1">
    <source>
        <dbReference type="ARBA" id="ARBA00004417"/>
    </source>
</evidence>
<dbReference type="PROSITE" id="PS50893">
    <property type="entry name" value="ABC_TRANSPORTER_2"/>
    <property type="match status" value="1"/>
</dbReference>
<accession>A0ABX1DWE8</accession>
<dbReference type="GO" id="GO:0005524">
    <property type="term" value="F:ATP binding"/>
    <property type="evidence" value="ECO:0007669"/>
    <property type="project" value="UniProtKB-KW"/>
</dbReference>
<evidence type="ECO:0000313" key="7">
    <source>
        <dbReference type="EMBL" id="NKC29238.1"/>
    </source>
</evidence>
<feature type="domain" description="ABC transporter" evidence="6">
    <location>
        <begin position="6"/>
        <end position="255"/>
    </location>
</feature>
<comment type="subcellular location">
    <subcellularLocation>
        <location evidence="1">Cell inner membrane</location>
        <topology evidence="1">Peripheral membrane protein</topology>
    </subcellularLocation>
</comment>
<dbReference type="PANTHER" id="PTHR43776:SF7">
    <property type="entry name" value="D,D-DIPEPTIDE TRANSPORT ATP-BINDING PROTEIN DDPF-RELATED"/>
    <property type="match status" value="1"/>
</dbReference>
<sequence>MTAPLLELRDLAKGFPVRDAIGRRRGAVRAVDGVSLAVPKGSVLAIVGESGCGKSTLGRLALRLIEPDSGQILFEGEDLRTLSPAALRARRRDMQLIFQDPFASLDPRMTVEQAVAEPLRLHRIVPRAQETQRVAELLSRVGLRPELARRWPHEFSGGQRQRIAIARALASQPKLIIGDEPVSALDVSVQAQVVNLLQDLIRELGLTFVLISHDLGVVRHIADRVAVMYLGRIVEEGATDAVFRTPRHPYTRALLAAVPGQGQGPAALLEGDIPSPIKPPSGCRFRTRCPHAQAICAEIPPPLAGAVHRAACHFQDSLPAAPAARETDAGGERLRRLQAYFTDQKQRTGELA</sequence>
<dbReference type="SMART" id="SM00382">
    <property type="entry name" value="AAA"/>
    <property type="match status" value="1"/>
</dbReference>
<comment type="caution">
    <text evidence="7">The sequence shown here is derived from an EMBL/GenBank/DDBJ whole genome shotgun (WGS) entry which is preliminary data.</text>
</comment>
<dbReference type="Proteomes" id="UP000787635">
    <property type="component" value="Unassembled WGS sequence"/>
</dbReference>
<keyword evidence="4" id="KW-0547">Nucleotide-binding</keyword>
<proteinExistence type="inferred from homology"/>
<keyword evidence="5 7" id="KW-0067">ATP-binding</keyword>
<evidence type="ECO:0000259" key="6">
    <source>
        <dbReference type="PROSITE" id="PS50893"/>
    </source>
</evidence>
<dbReference type="Gene3D" id="3.40.50.300">
    <property type="entry name" value="P-loop containing nucleotide triphosphate hydrolases"/>
    <property type="match status" value="1"/>
</dbReference>
<protein>
    <submittedName>
        <fullName evidence="7">ATP-binding cassette domain-containing protein</fullName>
    </submittedName>
</protein>
<evidence type="ECO:0000256" key="3">
    <source>
        <dbReference type="ARBA" id="ARBA00022448"/>
    </source>
</evidence>
<dbReference type="EMBL" id="JAAVNE010000001">
    <property type="protein sequence ID" value="NKC29238.1"/>
    <property type="molecule type" value="Genomic_DNA"/>
</dbReference>
<dbReference type="InterPro" id="IPR003593">
    <property type="entry name" value="AAA+_ATPase"/>
</dbReference>
<dbReference type="Pfam" id="PF00005">
    <property type="entry name" value="ABC_tran"/>
    <property type="match status" value="1"/>
</dbReference>